<keyword evidence="2" id="KW-1185">Reference proteome</keyword>
<evidence type="ECO:0000313" key="1">
    <source>
        <dbReference type="EMBL" id="OIW23070.1"/>
    </source>
</evidence>
<dbReference type="Proteomes" id="UP000182658">
    <property type="component" value="Unassembled WGS sequence"/>
</dbReference>
<dbReference type="STRING" id="1408157.A0A1J7I6C9"/>
<organism evidence="1 2">
    <name type="scientific">Coniochaeta ligniaria NRRL 30616</name>
    <dbReference type="NCBI Taxonomy" id="1408157"/>
    <lineage>
        <taxon>Eukaryota</taxon>
        <taxon>Fungi</taxon>
        <taxon>Dikarya</taxon>
        <taxon>Ascomycota</taxon>
        <taxon>Pezizomycotina</taxon>
        <taxon>Sordariomycetes</taxon>
        <taxon>Sordariomycetidae</taxon>
        <taxon>Coniochaetales</taxon>
        <taxon>Coniochaetaceae</taxon>
        <taxon>Coniochaeta</taxon>
    </lineage>
</organism>
<accession>A0A1J7I6C9</accession>
<reference evidence="1 2" key="1">
    <citation type="submission" date="2016-10" db="EMBL/GenBank/DDBJ databases">
        <title>Draft genome sequence of Coniochaeta ligniaria NRRL30616, a lignocellulolytic fungus for bioabatement of inhibitors in plant biomass hydrolysates.</title>
        <authorList>
            <consortium name="DOE Joint Genome Institute"/>
            <person name="Jimenez D.J."/>
            <person name="Hector R.E."/>
            <person name="Riley R."/>
            <person name="Sun H."/>
            <person name="Grigoriev I.V."/>
            <person name="Van Elsas J.D."/>
            <person name="Nichols N.N."/>
        </authorList>
    </citation>
    <scope>NUCLEOTIDE SEQUENCE [LARGE SCALE GENOMIC DNA]</scope>
    <source>
        <strain evidence="1 2">NRRL 30616</strain>
    </source>
</reference>
<gene>
    <name evidence="1" type="ORF">CONLIGDRAFT_694034</name>
</gene>
<dbReference type="OrthoDB" id="432970at2759"/>
<proteinExistence type="predicted"/>
<name>A0A1J7I6C9_9PEZI</name>
<evidence type="ECO:0000313" key="2">
    <source>
        <dbReference type="Proteomes" id="UP000182658"/>
    </source>
</evidence>
<sequence length="434" mass="48139">MAARSMSPAEEHHLKLWSEIEPMVSAAGLAFLRAETNGEMANSDYNIIKKAIENGIGDIEKETASVYDHLASLALSAGIDPSDESPKAKQLRYLRWAATGRKDGTSPFASSEQAPKSPAPVTLRATCGNHKLFCTDTRRLYRAVSMFNEIFQHFLANTYQSRYRLTSIAVDQGMVVATTESDSSSIPEYTVGSVKQDYGCTETTVRFGSTQAEAAKWSTFPFELSNNRDVALAVLIFSRCNTPLGDARSLFELVIRPACKSTNRVVFDAKNMDLPVRIVDYNFNEFSAFHSHEVIRATLEYSTQYAIDPTGRQMGWKETMIPWDSYKNQRIHRIHLDEPVPPGKSGQVAMEQLLMEADAFNPRDNRAALLMDTVAGHMANGLGVPPSMKQGSPVRTIVGLLRLPDREFGLAKPAAEDAAKFDLELVAERMQDDQ</sequence>
<dbReference type="EMBL" id="KV875108">
    <property type="protein sequence ID" value="OIW23070.1"/>
    <property type="molecule type" value="Genomic_DNA"/>
</dbReference>
<dbReference type="InParanoid" id="A0A1J7I6C9"/>
<dbReference type="AlphaFoldDB" id="A0A1J7I6C9"/>
<protein>
    <submittedName>
        <fullName evidence="1">Uncharacterized protein</fullName>
    </submittedName>
</protein>